<reference evidence="5" key="1">
    <citation type="submission" date="2016-04" db="UniProtKB">
        <authorList>
            <consortium name="WormBaseParasite"/>
        </authorList>
    </citation>
    <scope>IDENTIFICATION</scope>
</reference>
<feature type="compositionally biased region" description="Basic and acidic residues" evidence="2">
    <location>
        <begin position="455"/>
        <end position="468"/>
    </location>
</feature>
<protein>
    <submittedName>
        <fullName evidence="5">TPR_REGION domain-containing protein</fullName>
    </submittedName>
</protein>
<dbReference type="InterPro" id="IPR025799">
    <property type="entry name" value="Arg_MeTrfase"/>
</dbReference>
<evidence type="ECO:0000313" key="4">
    <source>
        <dbReference type="Proteomes" id="UP000278627"/>
    </source>
</evidence>
<evidence type="ECO:0000256" key="2">
    <source>
        <dbReference type="SAM" id="MobiDB-lite"/>
    </source>
</evidence>
<dbReference type="InterPro" id="IPR020596">
    <property type="entry name" value="rRNA_Ade_Mease_Trfase_CS"/>
</dbReference>
<evidence type="ECO:0000313" key="5">
    <source>
        <dbReference type="WBParaSite" id="BPAG_0001100601-mRNA-1"/>
    </source>
</evidence>
<dbReference type="Proteomes" id="UP000278627">
    <property type="component" value="Unassembled WGS sequence"/>
</dbReference>
<keyword evidence="4" id="KW-1185">Reference proteome</keyword>
<dbReference type="Gene3D" id="3.40.50.150">
    <property type="entry name" value="Vaccinia Virus protein VP39"/>
    <property type="match status" value="1"/>
</dbReference>
<dbReference type="WBParaSite" id="BPAG_0001100601-mRNA-1">
    <property type="protein sequence ID" value="BPAG_0001100601-mRNA-1"/>
    <property type="gene ID" value="BPAG_0001100601"/>
</dbReference>
<reference evidence="3 4" key="2">
    <citation type="submission" date="2018-11" db="EMBL/GenBank/DDBJ databases">
        <authorList>
            <consortium name="Pathogen Informatics"/>
        </authorList>
    </citation>
    <scope>NUCLEOTIDE SEQUENCE [LARGE SCALE GENOMIC DNA]</scope>
</reference>
<dbReference type="CDD" id="cd02440">
    <property type="entry name" value="AdoMet_MTases"/>
    <property type="match status" value="1"/>
</dbReference>
<dbReference type="AlphaFoldDB" id="A0A158PRQ9"/>
<evidence type="ECO:0000256" key="1">
    <source>
        <dbReference type="ARBA" id="ARBA00022691"/>
    </source>
</evidence>
<dbReference type="GO" id="GO:0000179">
    <property type="term" value="F:rRNA (adenine-N6,N6-)-dimethyltransferase activity"/>
    <property type="evidence" value="ECO:0007669"/>
    <property type="project" value="InterPro"/>
</dbReference>
<dbReference type="GO" id="GO:0016274">
    <property type="term" value="F:protein-arginine N-methyltransferase activity"/>
    <property type="evidence" value="ECO:0007669"/>
    <property type="project" value="InterPro"/>
</dbReference>
<name>A0A158PRQ9_BRUPA</name>
<dbReference type="PANTHER" id="PTHR11006:SF60">
    <property type="entry name" value="PROTEIN ARGININE N-METHYLTRANSFERASE 9"/>
    <property type="match status" value="1"/>
</dbReference>
<evidence type="ECO:0000313" key="3">
    <source>
        <dbReference type="EMBL" id="VDN92154.1"/>
    </source>
</evidence>
<dbReference type="GO" id="GO:0042054">
    <property type="term" value="F:histone methyltransferase activity"/>
    <property type="evidence" value="ECO:0007669"/>
    <property type="project" value="TreeGrafter"/>
</dbReference>
<dbReference type="Gene3D" id="2.70.160.11">
    <property type="entry name" value="Hnrnp arginine n-methyltransferase1"/>
    <property type="match status" value="2"/>
</dbReference>
<sequence length="837" mass="93562">MRLALWEARHAAALKNYDDAARFYMTLFNDLELEERRKYLDEFVAVLEEMGSASAGSDYSKQIMLLLQSRVLFPHEATVLNASAKFFFVVGRLLEAFDFAQEAVSGSEGLPHIYALVNLENIKSNIMDQWHWAMLNDMNRNAAYASAIELVANWRPESRVLDMGTGTGLLTSIARRHFKRDVYCCEVDLNMCDIAEKILNEAVIRKHSSEVILEDIGSEKIDVVITETMDCGLLGEGIACSLYDIHTRILSSSPVIVPRCATVYACIIESTAIMDEHVSVFCGCRFASDSVTASYDTSGTLGELEPYWCCSAAEIRGGYKILSKTIEIFAVNFDSRAELHKIVNTGITELRMTPIIRDGTAHCIMVWFSCLLFPGAPLLNTSPETTGCWQQALYPLPKPMSLHRGCICTLKIKAYKDQLLCALRDIVIPEDPEIAENVEQPCSSDNGNNTLLKGKNMEQESKADKDESCVLPSKRSRHDSDTSTSMIISYKNYASPDTIIVLPNNDFPMMNDSQLIHFFKRSLADIKRQDEMLNRDRDFYVLDIANLGALSIALVNAFPEVKFSCYNNDAHKLVHLFSPHTHNFGAFPDNQDSLLTDGSITENGYPLISSKPPRTYFEDAECSDVLICCPVSSHGFLLETSLNRILSFRLSNGQAHIIPAKISVMGQIVSCPDIVKRCKPCPSAYQGVDLSAINDLAISFYYDIELSVLNHEVFSDPFELMALRFDKVQVLLFVKIRRRQSATIKAIPMPVNPSEMPEFICLTEAPSEAIINADGVAEGLLFWFDVESGKQLYSTRSSNTLARCALYLFDAGRKVSKNDRIAIKSSNYHGNFAFEVL</sequence>
<feature type="region of interest" description="Disordered" evidence="2">
    <location>
        <begin position="438"/>
        <end position="482"/>
    </location>
</feature>
<dbReference type="STRING" id="6280.A0A158PRQ9"/>
<dbReference type="SUPFAM" id="SSF53335">
    <property type="entry name" value="S-adenosyl-L-methionine-dependent methyltransferases"/>
    <property type="match status" value="1"/>
</dbReference>
<proteinExistence type="predicted"/>
<dbReference type="GO" id="GO:0005634">
    <property type="term" value="C:nucleus"/>
    <property type="evidence" value="ECO:0007669"/>
    <property type="project" value="TreeGrafter"/>
</dbReference>
<gene>
    <name evidence="3" type="ORF">BPAG_LOCUS10968</name>
</gene>
<accession>A0A158PRQ9</accession>
<feature type="compositionally biased region" description="Polar residues" evidence="2">
    <location>
        <begin position="440"/>
        <end position="451"/>
    </location>
</feature>
<dbReference type="EMBL" id="UZAD01013207">
    <property type="protein sequence ID" value="VDN92154.1"/>
    <property type="molecule type" value="Genomic_DNA"/>
</dbReference>
<dbReference type="PROSITE" id="PS01131">
    <property type="entry name" value="RRNA_A_DIMETH"/>
    <property type="match status" value="1"/>
</dbReference>
<organism evidence="5">
    <name type="scientific">Brugia pahangi</name>
    <name type="common">Filarial nematode worm</name>
    <dbReference type="NCBI Taxonomy" id="6280"/>
    <lineage>
        <taxon>Eukaryota</taxon>
        <taxon>Metazoa</taxon>
        <taxon>Ecdysozoa</taxon>
        <taxon>Nematoda</taxon>
        <taxon>Chromadorea</taxon>
        <taxon>Rhabditida</taxon>
        <taxon>Spirurina</taxon>
        <taxon>Spiruromorpha</taxon>
        <taxon>Filarioidea</taxon>
        <taxon>Onchocercidae</taxon>
        <taxon>Brugia</taxon>
    </lineage>
</organism>
<dbReference type="InterPro" id="IPR029063">
    <property type="entry name" value="SAM-dependent_MTases_sf"/>
</dbReference>
<dbReference type="PANTHER" id="PTHR11006">
    <property type="entry name" value="PROTEIN ARGININE N-METHYLTRANSFERASE"/>
    <property type="match status" value="1"/>
</dbReference>
<keyword evidence="1" id="KW-0949">S-adenosyl-L-methionine</keyword>